<reference evidence="1 2" key="1">
    <citation type="journal article" date="2023" name="Arcadia Sci">
        <title>De novo assembly of a long-read Amblyomma americanum tick genome.</title>
        <authorList>
            <person name="Chou S."/>
            <person name="Poskanzer K.E."/>
            <person name="Rollins M."/>
            <person name="Thuy-Boun P.S."/>
        </authorList>
    </citation>
    <scope>NUCLEOTIDE SEQUENCE [LARGE SCALE GENOMIC DNA]</scope>
    <source>
        <strain evidence="1">F_SG_1</strain>
        <tissue evidence="1">Salivary glands</tissue>
    </source>
</reference>
<dbReference type="Proteomes" id="UP001321473">
    <property type="component" value="Unassembled WGS sequence"/>
</dbReference>
<proteinExistence type="predicted"/>
<protein>
    <submittedName>
        <fullName evidence="1">Uncharacterized protein</fullName>
    </submittedName>
</protein>
<comment type="caution">
    <text evidence="1">The sequence shown here is derived from an EMBL/GenBank/DDBJ whole genome shotgun (WGS) entry which is preliminary data.</text>
</comment>
<keyword evidence="2" id="KW-1185">Reference proteome</keyword>
<dbReference type="EMBL" id="JARKHS020031239">
    <property type="protein sequence ID" value="KAK8761369.1"/>
    <property type="molecule type" value="Genomic_DNA"/>
</dbReference>
<name>A0AAQ4DFX9_AMBAM</name>
<dbReference type="AlphaFoldDB" id="A0AAQ4DFX9"/>
<evidence type="ECO:0000313" key="2">
    <source>
        <dbReference type="Proteomes" id="UP001321473"/>
    </source>
</evidence>
<accession>A0AAQ4DFX9</accession>
<gene>
    <name evidence="1" type="ORF">V5799_027361</name>
</gene>
<feature type="non-terminal residue" evidence="1">
    <location>
        <position position="127"/>
    </location>
</feature>
<evidence type="ECO:0000313" key="1">
    <source>
        <dbReference type="EMBL" id="KAK8761369.1"/>
    </source>
</evidence>
<organism evidence="1 2">
    <name type="scientific">Amblyomma americanum</name>
    <name type="common">Lone star tick</name>
    <dbReference type="NCBI Taxonomy" id="6943"/>
    <lineage>
        <taxon>Eukaryota</taxon>
        <taxon>Metazoa</taxon>
        <taxon>Ecdysozoa</taxon>
        <taxon>Arthropoda</taxon>
        <taxon>Chelicerata</taxon>
        <taxon>Arachnida</taxon>
        <taxon>Acari</taxon>
        <taxon>Parasitiformes</taxon>
        <taxon>Ixodida</taxon>
        <taxon>Ixodoidea</taxon>
        <taxon>Ixodidae</taxon>
        <taxon>Amblyomminae</taxon>
        <taxon>Amblyomma</taxon>
    </lineage>
</organism>
<sequence>MFAGLALRVPAQRLVEGSSIAGLSLNGGSGVPVTSSVGTVGTAEAAAVEHQAADTSTPETSAFCPAAAAPWLVGGGRHTTTAPGRAPAPLVKGACLAGRMAEAGPSSCHRCPLCPFATESVADFCKH</sequence>